<reference evidence="2" key="1">
    <citation type="submission" date="2020-05" db="EMBL/GenBank/DDBJ databases">
        <authorList>
            <person name="Chiriac C."/>
            <person name="Salcher M."/>
            <person name="Ghai R."/>
            <person name="Kavagutti S V."/>
        </authorList>
    </citation>
    <scope>NUCLEOTIDE SEQUENCE</scope>
</reference>
<evidence type="ECO:0000259" key="1">
    <source>
        <dbReference type="PROSITE" id="PS50983"/>
    </source>
</evidence>
<dbReference type="PROSITE" id="PS51257">
    <property type="entry name" value="PROKAR_LIPOPROTEIN"/>
    <property type="match status" value="1"/>
</dbReference>
<sequence>MRIRAVTVFCIALFTLTSCSSTPQSAIEITSATSVSIPASTSEIASFTRIIALANGSAEIIDAMGFKNLIVGRDIASTDESLKDIPVVSTGHQVVAEQIIALQPELVIIDESVGPREAIAAVRKAGIRIELIKEVWNVGDITKKVDAIARLIGLPQAGAELSNAIKSKISQVGQKVSGSPRIAFLYLRGGSSIYLLGGKGSGADSMLSALGAVDVGAAISSVPFAPFTAESFAVEDPEILLVMSKGLESVGGVDGLVALPGVAQTTAGKNRSVIAIDDSLLLSFGPRTPDLLEKIADAIKKVKQ</sequence>
<protein>
    <submittedName>
        <fullName evidence="2">Unannotated protein</fullName>
    </submittedName>
</protein>
<dbReference type="EMBL" id="CAEZSP010000023">
    <property type="protein sequence ID" value="CAB4543192.1"/>
    <property type="molecule type" value="Genomic_DNA"/>
</dbReference>
<dbReference type="PANTHER" id="PTHR30535">
    <property type="entry name" value="VITAMIN B12-BINDING PROTEIN"/>
    <property type="match status" value="1"/>
</dbReference>
<dbReference type="InterPro" id="IPR050902">
    <property type="entry name" value="ABC_Transporter_SBP"/>
</dbReference>
<gene>
    <name evidence="2" type="ORF">UFOPK1440_00592</name>
</gene>
<name>A0A6J6BVU3_9ZZZZ</name>
<dbReference type="InterPro" id="IPR002491">
    <property type="entry name" value="ABC_transptr_periplasmic_BD"/>
</dbReference>
<dbReference type="PANTHER" id="PTHR30535:SF4">
    <property type="entry name" value="HEMIN-BINDING PERIPLASMIC PROTEIN HMUT"/>
    <property type="match status" value="1"/>
</dbReference>
<accession>A0A6J6BVU3</accession>
<dbReference type="Pfam" id="PF01497">
    <property type="entry name" value="Peripla_BP_2"/>
    <property type="match status" value="1"/>
</dbReference>
<evidence type="ECO:0000313" key="2">
    <source>
        <dbReference type="EMBL" id="CAB4543192.1"/>
    </source>
</evidence>
<organism evidence="2">
    <name type="scientific">freshwater metagenome</name>
    <dbReference type="NCBI Taxonomy" id="449393"/>
    <lineage>
        <taxon>unclassified sequences</taxon>
        <taxon>metagenomes</taxon>
        <taxon>ecological metagenomes</taxon>
    </lineage>
</organism>
<feature type="domain" description="Fe/B12 periplasmic-binding" evidence="1">
    <location>
        <begin position="49"/>
        <end position="303"/>
    </location>
</feature>
<proteinExistence type="predicted"/>
<dbReference type="PROSITE" id="PS50983">
    <property type="entry name" value="FE_B12_PBP"/>
    <property type="match status" value="1"/>
</dbReference>
<dbReference type="SUPFAM" id="SSF53807">
    <property type="entry name" value="Helical backbone' metal receptor"/>
    <property type="match status" value="1"/>
</dbReference>
<dbReference type="Gene3D" id="3.40.50.1980">
    <property type="entry name" value="Nitrogenase molybdenum iron protein domain"/>
    <property type="match status" value="2"/>
</dbReference>
<dbReference type="AlphaFoldDB" id="A0A6J6BVU3"/>